<comment type="catalytic activity">
    <reaction evidence="7">
        <text>[protein-PII]-uridylyl-L-tyrosine + H2O = [protein-PII]-L-tyrosine + UMP + H(+)</text>
        <dbReference type="Rhea" id="RHEA:48600"/>
        <dbReference type="Rhea" id="RHEA-COMP:12147"/>
        <dbReference type="Rhea" id="RHEA-COMP:12148"/>
        <dbReference type="ChEBI" id="CHEBI:15377"/>
        <dbReference type="ChEBI" id="CHEBI:15378"/>
        <dbReference type="ChEBI" id="CHEBI:46858"/>
        <dbReference type="ChEBI" id="CHEBI:57865"/>
        <dbReference type="ChEBI" id="CHEBI:90602"/>
    </reaction>
</comment>
<dbReference type="SUPFAM" id="SSF81301">
    <property type="entry name" value="Nucleotidyltransferase"/>
    <property type="match status" value="1"/>
</dbReference>
<evidence type="ECO:0000256" key="4">
    <source>
        <dbReference type="ARBA" id="ARBA00022801"/>
    </source>
</evidence>
<comment type="domain">
    <text evidence="7">Has four distinct domains: an N-terminal nucleotidyltransferase (NT) domain responsible for UTase activity, a central HD domain that encodes UR activity, and two C-terminal ACT domains that seem to have a role in glutamine sensing.</text>
</comment>
<comment type="caution">
    <text evidence="7">Lacks conserved residue(s) required for the propagation of feature annotation.</text>
</comment>
<proteinExistence type="inferred from homology"/>
<keyword evidence="6 7" id="KW-0511">Multifunctional enzyme</keyword>
<dbReference type="InterPro" id="IPR045865">
    <property type="entry name" value="ACT-like_dom_sf"/>
</dbReference>
<comment type="similarity">
    <text evidence="7">Belongs to the GlnD family.</text>
</comment>
<dbReference type="EC" id="3.1.4.-" evidence="7"/>
<dbReference type="SUPFAM" id="SSF55021">
    <property type="entry name" value="ACT-like"/>
    <property type="match status" value="1"/>
</dbReference>
<dbReference type="SUPFAM" id="SSF109604">
    <property type="entry name" value="HD-domain/PDEase-like"/>
    <property type="match status" value="1"/>
</dbReference>
<gene>
    <name evidence="7" type="primary">glnD</name>
    <name evidence="10" type="ORF">F8144_27270</name>
</gene>
<feature type="domain" description="HD" evidence="9">
    <location>
        <begin position="433"/>
        <end position="556"/>
    </location>
</feature>
<keyword evidence="5 7" id="KW-0460">Magnesium</keyword>
<comment type="function">
    <text evidence="7">Modifies, by uridylylation and deuridylylation, the PII regulatory proteins (GlnB and homologs), in response to the nitrogen status of the cell that GlnD senses through the glutamine level. Under low glutamine levels, catalyzes the conversion of the PII proteins and UTP to PII-UMP and PPi, while under higher glutamine levels, GlnD hydrolyzes PII-UMP to PII and UMP (deuridylylation). Thus, controls uridylylation state and activity of the PII proteins, and plays an important role in the regulation of nitrogen metabolism.</text>
</comment>
<evidence type="ECO:0000256" key="6">
    <source>
        <dbReference type="ARBA" id="ARBA00023268"/>
    </source>
</evidence>
<dbReference type="InterPro" id="IPR003607">
    <property type="entry name" value="HD/PDEase_dom"/>
</dbReference>
<dbReference type="PANTHER" id="PTHR47320">
    <property type="entry name" value="BIFUNCTIONAL URIDYLYLTRANSFERASE/URIDYLYL-REMOVING ENZYME"/>
    <property type="match status" value="1"/>
</dbReference>
<evidence type="ECO:0000256" key="5">
    <source>
        <dbReference type="ARBA" id="ARBA00022842"/>
    </source>
</evidence>
<feature type="domain" description="ACT" evidence="8">
    <location>
        <begin position="635"/>
        <end position="720"/>
    </location>
</feature>
<organism evidence="10 11">
    <name type="scientific">Streptomyces triticiradicis</name>
    <dbReference type="NCBI Taxonomy" id="2651189"/>
    <lineage>
        <taxon>Bacteria</taxon>
        <taxon>Bacillati</taxon>
        <taxon>Actinomycetota</taxon>
        <taxon>Actinomycetes</taxon>
        <taxon>Kitasatosporales</taxon>
        <taxon>Streptomycetaceae</taxon>
        <taxon>Streptomyces</taxon>
    </lineage>
</organism>
<dbReference type="EC" id="2.7.7.59" evidence="7"/>
<evidence type="ECO:0000256" key="2">
    <source>
        <dbReference type="ARBA" id="ARBA00022695"/>
    </source>
</evidence>
<dbReference type="Proteomes" id="UP000442990">
    <property type="component" value="Unassembled WGS sequence"/>
</dbReference>
<dbReference type="GO" id="GO:0006808">
    <property type="term" value="P:regulation of nitrogen utilization"/>
    <property type="evidence" value="ECO:0007669"/>
    <property type="project" value="UniProtKB-UniRule"/>
</dbReference>
<evidence type="ECO:0000313" key="10">
    <source>
        <dbReference type="EMBL" id="KAB1985183.1"/>
    </source>
</evidence>
<dbReference type="Pfam" id="PF08335">
    <property type="entry name" value="GlnD_UR_UTase"/>
    <property type="match status" value="1"/>
</dbReference>
<keyword evidence="11" id="KW-1185">Reference proteome</keyword>
<dbReference type="Pfam" id="PF01966">
    <property type="entry name" value="HD"/>
    <property type="match status" value="1"/>
</dbReference>
<dbReference type="CDD" id="cd04899">
    <property type="entry name" value="ACT_ACR-UUR-like_2"/>
    <property type="match status" value="1"/>
</dbReference>
<evidence type="ECO:0000259" key="9">
    <source>
        <dbReference type="PROSITE" id="PS51831"/>
    </source>
</evidence>
<dbReference type="GO" id="GO:0008773">
    <property type="term" value="F:[protein-PII] uridylyltransferase activity"/>
    <property type="evidence" value="ECO:0007669"/>
    <property type="project" value="UniProtKB-UniRule"/>
</dbReference>
<keyword evidence="2 7" id="KW-0548">Nucleotidyltransferase</keyword>
<dbReference type="InterPro" id="IPR013546">
    <property type="entry name" value="PII_UdlTrfase/GS_AdlTrfase"/>
</dbReference>
<dbReference type="AlphaFoldDB" id="A0A7J5DC69"/>
<evidence type="ECO:0000256" key="7">
    <source>
        <dbReference type="HAMAP-Rule" id="MF_00277"/>
    </source>
</evidence>
<reference evidence="10 11" key="1">
    <citation type="submission" date="2019-09" db="EMBL/GenBank/DDBJ databases">
        <title>Isolation and identification of active actinomycetes.</title>
        <authorList>
            <person name="Yu Z."/>
            <person name="Han C."/>
            <person name="Yu B."/>
        </authorList>
    </citation>
    <scope>NUCLEOTIDE SEQUENCE [LARGE SCALE GENOMIC DNA]</scope>
    <source>
        <strain evidence="10 11">NEAU-H2</strain>
    </source>
</reference>
<dbReference type="SMART" id="SM00471">
    <property type="entry name" value="HDc"/>
    <property type="match status" value="1"/>
</dbReference>
<dbReference type="RefSeq" id="WP_151472156.1">
    <property type="nucleotide sequence ID" value="NZ_WBKG01000026.1"/>
</dbReference>
<dbReference type="GO" id="GO:0008081">
    <property type="term" value="F:phosphoric diester hydrolase activity"/>
    <property type="evidence" value="ECO:0007669"/>
    <property type="project" value="UniProtKB-UniRule"/>
</dbReference>
<dbReference type="InterPro" id="IPR002912">
    <property type="entry name" value="ACT_dom"/>
</dbReference>
<dbReference type="InterPro" id="IPR043519">
    <property type="entry name" value="NT_sf"/>
</dbReference>
<dbReference type="PANTHER" id="PTHR47320:SF1">
    <property type="entry name" value="BIFUNCTIONAL URIDYLYLTRANSFERASE_URIDYLYL-REMOVING ENZYME"/>
    <property type="match status" value="1"/>
</dbReference>
<dbReference type="InterPro" id="IPR010043">
    <property type="entry name" value="UTase/UR"/>
</dbReference>
<evidence type="ECO:0000256" key="1">
    <source>
        <dbReference type="ARBA" id="ARBA00022679"/>
    </source>
</evidence>
<dbReference type="PROSITE" id="PS51671">
    <property type="entry name" value="ACT"/>
    <property type="match status" value="2"/>
</dbReference>
<dbReference type="Gene3D" id="1.10.3090.10">
    <property type="entry name" value="cca-adding enzyme, domain 2"/>
    <property type="match status" value="1"/>
</dbReference>
<protein>
    <recommendedName>
        <fullName evidence="7">Bifunctional uridylyltransferase/uridylyl-removing enzyme</fullName>
        <shortName evidence="7">UTase/UR</shortName>
    </recommendedName>
    <alternativeName>
        <fullName evidence="7">Bifunctional [protein-PII] modification enzyme</fullName>
    </alternativeName>
    <alternativeName>
        <fullName evidence="7">Bifunctional nitrogen sensor protein</fullName>
    </alternativeName>
    <domain>
        <recommendedName>
            <fullName evidence="7">[Protein-PII] uridylyltransferase</fullName>
            <shortName evidence="7">PII uridylyltransferase</shortName>
            <shortName evidence="7">UTase</shortName>
            <ecNumber evidence="7">2.7.7.59</ecNumber>
        </recommendedName>
    </domain>
    <domain>
        <recommendedName>
            <fullName evidence="7">[Protein-PII]-UMP uridylyl-removing enzyme</fullName>
            <shortName evidence="7">UR</shortName>
            <ecNumber evidence="7">3.1.4.-</ecNumber>
        </recommendedName>
    </domain>
</protein>
<evidence type="ECO:0000256" key="3">
    <source>
        <dbReference type="ARBA" id="ARBA00022737"/>
    </source>
</evidence>
<keyword evidence="4 7" id="KW-0378">Hydrolase</keyword>
<accession>A0A7J5DC69</accession>
<dbReference type="PROSITE" id="PS51831">
    <property type="entry name" value="HD"/>
    <property type="match status" value="1"/>
</dbReference>
<comment type="caution">
    <text evidence="10">The sequence shown here is derived from an EMBL/GenBank/DDBJ whole genome shotgun (WGS) entry which is preliminary data.</text>
</comment>
<comment type="activity regulation">
    <text evidence="7">Uridylyltransferase (UTase) activity is inhibited by glutamine, while glutamine activates uridylyl-removing (UR) activity.</text>
</comment>
<dbReference type="HAMAP" id="MF_00277">
    <property type="entry name" value="PII_uridylyl_transf"/>
    <property type="match status" value="1"/>
</dbReference>
<comment type="cofactor">
    <cofactor evidence="7">
        <name>Mg(2+)</name>
        <dbReference type="ChEBI" id="CHEBI:18420"/>
    </cofactor>
</comment>
<comment type="catalytic activity">
    <reaction evidence="7">
        <text>[protein-PII]-L-tyrosine + UTP = [protein-PII]-uridylyl-L-tyrosine + diphosphate</text>
        <dbReference type="Rhea" id="RHEA:13673"/>
        <dbReference type="Rhea" id="RHEA-COMP:12147"/>
        <dbReference type="Rhea" id="RHEA-COMP:12148"/>
        <dbReference type="ChEBI" id="CHEBI:33019"/>
        <dbReference type="ChEBI" id="CHEBI:46398"/>
        <dbReference type="ChEBI" id="CHEBI:46858"/>
        <dbReference type="ChEBI" id="CHEBI:90602"/>
        <dbReference type="EC" id="2.7.7.59"/>
    </reaction>
</comment>
<evidence type="ECO:0000259" key="8">
    <source>
        <dbReference type="PROSITE" id="PS51671"/>
    </source>
</evidence>
<feature type="region of interest" description="Uridylyltransferase" evidence="7">
    <location>
        <begin position="1"/>
        <end position="318"/>
    </location>
</feature>
<dbReference type="NCBIfam" id="TIGR01693">
    <property type="entry name" value="UTase_glnD"/>
    <property type="match status" value="1"/>
</dbReference>
<dbReference type="EMBL" id="WBKG01000026">
    <property type="protein sequence ID" value="KAB1985183.1"/>
    <property type="molecule type" value="Genomic_DNA"/>
</dbReference>
<dbReference type="NCBIfam" id="NF002895">
    <property type="entry name" value="PRK03381.1"/>
    <property type="match status" value="1"/>
</dbReference>
<keyword evidence="3" id="KW-0677">Repeat</keyword>
<dbReference type="PIRSF" id="PIRSF006288">
    <property type="entry name" value="PII_uridyltransf"/>
    <property type="match status" value="1"/>
</dbReference>
<sequence>MTSTDTRVEAEDSGPSGYAAARLRLLQEGARSGPPRRTALAELTDDWLTGLFTAGTQGLRGVSLVAVGGYGRGELSPRSDLDLLLLHDGSDSGAVAALADRLWYPVWDLGLDLDHSVRTPAEARRTAAEDLKVQLGLLDARHIAGDLGLTAGLRTAVLADWRNQAPKRLPELQELCAERAERQGELQYLLEPDLKEARGGLRDAVALRAVAASWLADAPREGLADARRRLLDVRDALHLATGRATDRLALQEQDQVAAGLGLLDADTLLRQVYEAARVVSYASDVTWREVGRVLRSRAVRPRLRAMLGGGRPVAERSPLAEGVVEQDGEVVLARAARPERDPVLPLRAAAAAAQADLPLSLHAVRRMAAAARPLPTPWPAEAREQLVTLLGSGRPTIEVWEALEAEGLITRLLPDWERVRCRPQRNAVHIWTVDRHLIETAVRASELTRRVGRPDLLLVAALLHDIGKGWPGDHSVAGEIIARDVAARIGFDRVDVAVLATLVRHHLLLVDTATRRDLEDPATVRSVAEAVGSQGTLELLHALTEADALATGPAAWSSWRGSLVADLVKRVSAVLSGDAPEEPEAAAPTAEMERLAIEAFRTGGPVLALRAQTEPLDTEAGSDTDPDDPEPLGVELLIAVPDQPGVLPSVAGVLAVHRLTVRTAELRALDLPDGVEGSVLLLNWRVAAEYGSLPQAARLRADLVRALDGSLDIAARLAERDAAYPRRRGVVAPPARVTVAPAASRLATVIEVRAHDAPGLLHRIGRALETARVRVRSMHVSTLGANAVDAFYVTGTKGEPLPGEEAASVARALEEALRA</sequence>
<keyword evidence="1 7" id="KW-0808">Transferase</keyword>
<dbReference type="InterPro" id="IPR006674">
    <property type="entry name" value="HD_domain"/>
</dbReference>
<dbReference type="SUPFAM" id="SSF81593">
    <property type="entry name" value="Nucleotidyltransferase substrate binding subunit/domain"/>
    <property type="match status" value="1"/>
</dbReference>
<dbReference type="CDD" id="cd00077">
    <property type="entry name" value="HDc"/>
    <property type="match status" value="1"/>
</dbReference>
<dbReference type="Pfam" id="PF01842">
    <property type="entry name" value="ACT"/>
    <property type="match status" value="1"/>
</dbReference>
<name>A0A7J5DC69_9ACTN</name>
<evidence type="ECO:0000313" key="11">
    <source>
        <dbReference type="Proteomes" id="UP000442990"/>
    </source>
</evidence>
<feature type="domain" description="ACT" evidence="8">
    <location>
        <begin position="749"/>
        <end position="819"/>
    </location>
</feature>